<dbReference type="GO" id="GO:0006508">
    <property type="term" value="P:proteolysis"/>
    <property type="evidence" value="ECO:0007669"/>
    <property type="project" value="UniProtKB-KW"/>
</dbReference>
<dbReference type="Gene3D" id="3.30.2010.10">
    <property type="entry name" value="Metalloproteases ('zincins'), catalytic domain"/>
    <property type="match status" value="1"/>
</dbReference>
<dbReference type="Proteomes" id="UP000000268">
    <property type="component" value="Chromosome"/>
</dbReference>
<feature type="transmembrane region" description="Helical" evidence="12">
    <location>
        <begin position="41"/>
        <end position="70"/>
    </location>
</feature>
<evidence type="ECO:0000256" key="5">
    <source>
        <dbReference type="ARBA" id="ARBA00022692"/>
    </source>
</evidence>
<evidence type="ECO:0000256" key="4">
    <source>
        <dbReference type="ARBA" id="ARBA00022670"/>
    </source>
</evidence>
<keyword evidence="6" id="KW-0479">Metal-binding</keyword>
<dbReference type="AlphaFoldDB" id="B0CG91"/>
<dbReference type="InterPro" id="IPR050083">
    <property type="entry name" value="HtpX_protease"/>
</dbReference>
<keyword evidence="8" id="KW-0862">Zinc</keyword>
<dbReference type="KEGG" id="amr:AM1_5697"/>
<comment type="cofactor">
    <cofactor evidence="1">
        <name>Zn(2+)</name>
        <dbReference type="ChEBI" id="CHEBI:29105"/>
    </cofactor>
</comment>
<feature type="domain" description="Peptidase M48" evidence="13">
    <location>
        <begin position="120"/>
        <end position="344"/>
    </location>
</feature>
<feature type="transmembrane region" description="Helical" evidence="12">
    <location>
        <begin position="82"/>
        <end position="101"/>
    </location>
</feature>
<comment type="subcellular location">
    <subcellularLocation>
        <location evidence="2">Cell membrane</location>
        <topology evidence="2">Multi-pass membrane protein</topology>
    </subcellularLocation>
</comment>
<evidence type="ECO:0000256" key="12">
    <source>
        <dbReference type="SAM" id="Phobius"/>
    </source>
</evidence>
<evidence type="ECO:0000256" key="9">
    <source>
        <dbReference type="ARBA" id="ARBA00022989"/>
    </source>
</evidence>
<proteinExistence type="predicted"/>
<dbReference type="InterPro" id="IPR001915">
    <property type="entry name" value="Peptidase_M48"/>
</dbReference>
<dbReference type="GO" id="GO:0004222">
    <property type="term" value="F:metalloendopeptidase activity"/>
    <property type="evidence" value="ECO:0007669"/>
    <property type="project" value="InterPro"/>
</dbReference>
<keyword evidence="4" id="KW-0645">Protease</keyword>
<evidence type="ECO:0000256" key="7">
    <source>
        <dbReference type="ARBA" id="ARBA00022801"/>
    </source>
</evidence>
<evidence type="ECO:0000256" key="1">
    <source>
        <dbReference type="ARBA" id="ARBA00001947"/>
    </source>
</evidence>
<evidence type="ECO:0000256" key="3">
    <source>
        <dbReference type="ARBA" id="ARBA00022475"/>
    </source>
</evidence>
<organism evidence="14 15">
    <name type="scientific">Acaryochloris marina (strain MBIC 11017)</name>
    <dbReference type="NCBI Taxonomy" id="329726"/>
    <lineage>
        <taxon>Bacteria</taxon>
        <taxon>Bacillati</taxon>
        <taxon>Cyanobacteriota</taxon>
        <taxon>Cyanophyceae</taxon>
        <taxon>Acaryochloridales</taxon>
        <taxon>Acaryochloridaceae</taxon>
        <taxon>Acaryochloris</taxon>
    </lineage>
</organism>
<dbReference type="GO" id="GO:0046872">
    <property type="term" value="F:metal ion binding"/>
    <property type="evidence" value="ECO:0007669"/>
    <property type="project" value="UniProtKB-KW"/>
</dbReference>
<dbReference type="GO" id="GO:0005886">
    <property type="term" value="C:plasma membrane"/>
    <property type="evidence" value="ECO:0007669"/>
    <property type="project" value="UniProtKB-SubCell"/>
</dbReference>
<evidence type="ECO:0000256" key="8">
    <source>
        <dbReference type="ARBA" id="ARBA00022833"/>
    </source>
</evidence>
<protein>
    <submittedName>
        <fullName evidence="14">Peptidase, M48 family, putative</fullName>
    </submittedName>
</protein>
<dbReference type="eggNOG" id="COG0501">
    <property type="taxonomic scope" value="Bacteria"/>
</dbReference>
<evidence type="ECO:0000256" key="2">
    <source>
        <dbReference type="ARBA" id="ARBA00004651"/>
    </source>
</evidence>
<sequence length="631" mass="74069">MQRWFQWISFKKISTPEEFDALVCRVERMAHRNPGFYRSRLRLLACLGYVYILAVFVLLFAGLWGIRLYLTTIQDLETIESLNYVTILVGFSLLRLFFVRFDRPKGIPLTRQQVPELFAMLDELASVMKAPKLNNVILNGELNAAIVQRPRLGFIGWQSNYLLMGLPLMQALSPQQCKAVLAHELAHLCGDDGRVSAWIYQIRRTWYDLAEQFEYSSGGFLFYRFFSWYGPFFRAFSFVHARAQEYEADQQVIEVVGGHHLAEALIWLYVYDHLLLKEYWSTHYHRALHQPEPDDDSISQILQVLRSGLSPDQYCRWLALCLARQTTNASTHPCLSERLERLDYIPAELAPPELNATVLLGDKFADLTAQLNQFQKQKEIEEWADDHDYSQHQLAWLHRLNQKPEHLLTPEEKMKRASTTWQLQDQQQALSMFQSIIAENPNQVGARYWVGYLLTEEGQADGVTHLEFAMDHDPSLVIPACRQLYGYYHQRYQPDRAGPYKQRWQNHQKVWKMALAERSKFAQDTQYKPHGLPDAEIRQLTEYFSSYPEIKSVYLAQRVLERFPECPYFVFGMTRRPFHRKKHDFYSNQKLKGLINCAIAFSSDYVLHFLDELVNWERLKRLPGAKIYPQR</sequence>
<gene>
    <name evidence="14" type="ordered locus">AM1_5697</name>
</gene>
<dbReference type="PANTHER" id="PTHR43221:SF1">
    <property type="entry name" value="PROTEASE HTPX"/>
    <property type="match status" value="1"/>
</dbReference>
<accession>B0CG91</accession>
<dbReference type="InterPro" id="IPR011990">
    <property type="entry name" value="TPR-like_helical_dom_sf"/>
</dbReference>
<dbReference type="CDD" id="cd07328">
    <property type="entry name" value="M48_Ste24p_like"/>
    <property type="match status" value="1"/>
</dbReference>
<dbReference type="RefSeq" id="WP_012165859.1">
    <property type="nucleotide sequence ID" value="NC_009925.1"/>
</dbReference>
<dbReference type="HOGENOM" id="CLU_029031_0_0_3"/>
<dbReference type="SUPFAM" id="SSF48452">
    <property type="entry name" value="TPR-like"/>
    <property type="match status" value="1"/>
</dbReference>
<reference evidence="14 15" key="1">
    <citation type="journal article" date="2008" name="Proc. Natl. Acad. Sci. U.S.A.">
        <title>Niche adaptation and genome expansion in the chlorophyll d-producing cyanobacterium Acaryochloris marina.</title>
        <authorList>
            <person name="Swingley W.D."/>
            <person name="Chen M."/>
            <person name="Cheung P.C."/>
            <person name="Conrad A.L."/>
            <person name="Dejesa L.C."/>
            <person name="Hao J."/>
            <person name="Honchak B.M."/>
            <person name="Karbach L.E."/>
            <person name="Kurdoglu A."/>
            <person name="Lahiri S."/>
            <person name="Mastrian S.D."/>
            <person name="Miyashita H."/>
            <person name="Page L."/>
            <person name="Ramakrishna P."/>
            <person name="Satoh S."/>
            <person name="Sattley W.M."/>
            <person name="Shimada Y."/>
            <person name="Taylor H.L."/>
            <person name="Tomo T."/>
            <person name="Tsuchiya T."/>
            <person name="Wang Z.T."/>
            <person name="Raymond J."/>
            <person name="Mimuro M."/>
            <person name="Blankenship R.E."/>
            <person name="Touchman J.W."/>
        </authorList>
    </citation>
    <scope>NUCLEOTIDE SEQUENCE [LARGE SCALE GENOMIC DNA]</scope>
    <source>
        <strain evidence="15">MBIC 11017</strain>
    </source>
</reference>
<keyword evidence="10" id="KW-0482">Metalloprotease</keyword>
<dbReference type="PANTHER" id="PTHR43221">
    <property type="entry name" value="PROTEASE HTPX"/>
    <property type="match status" value="1"/>
</dbReference>
<evidence type="ECO:0000259" key="13">
    <source>
        <dbReference type="Pfam" id="PF01435"/>
    </source>
</evidence>
<dbReference type="STRING" id="329726.AM1_5697"/>
<dbReference type="EMBL" id="CP000828">
    <property type="protein sequence ID" value="ABW30644.1"/>
    <property type="molecule type" value="Genomic_DNA"/>
</dbReference>
<evidence type="ECO:0000256" key="10">
    <source>
        <dbReference type="ARBA" id="ARBA00023049"/>
    </source>
</evidence>
<name>B0CG91_ACAM1</name>
<keyword evidence="11 12" id="KW-0472">Membrane</keyword>
<keyword evidence="5 12" id="KW-0812">Transmembrane</keyword>
<dbReference type="Pfam" id="PF01435">
    <property type="entry name" value="Peptidase_M48"/>
    <property type="match status" value="1"/>
</dbReference>
<keyword evidence="3" id="KW-1003">Cell membrane</keyword>
<evidence type="ECO:0000256" key="6">
    <source>
        <dbReference type="ARBA" id="ARBA00022723"/>
    </source>
</evidence>
<dbReference type="OrthoDB" id="9789270at2"/>
<keyword evidence="15" id="KW-1185">Reference proteome</keyword>
<evidence type="ECO:0000256" key="11">
    <source>
        <dbReference type="ARBA" id="ARBA00023136"/>
    </source>
</evidence>
<keyword evidence="9 12" id="KW-1133">Transmembrane helix</keyword>
<evidence type="ECO:0000313" key="15">
    <source>
        <dbReference type="Proteomes" id="UP000000268"/>
    </source>
</evidence>
<evidence type="ECO:0000313" key="14">
    <source>
        <dbReference type="EMBL" id="ABW30644.1"/>
    </source>
</evidence>
<keyword evidence="7" id="KW-0378">Hydrolase</keyword>